<sequence length="636" mass="71772">MCAYTEPEIVKLGPHRHRPLTSEGSIRVVDLLPGAKEDAIHCKLREVDLDDLNYAAGAQYEALSYAWGDSHVRNAIQCDGQPLAVTVNCWQALRQLRRDDCVRTLWIDAICIDQSCDTEESTRERNHQVKLMGRIYQNASRVLAWLGLEDAIDTPKLFEFFDIVQRLPQPIIDSLSDYSRFAVSNLYKLMSGSGALGSFERFITRPWFFRMWTLQEVALAYEVILVYGQWTVDWDTFRRGCVGHATLVGGMVDSFQVSIRHDVIRWIRQQSPLAFGIRQLGAVRNLECSLPHDKIYGMYAILASLGIPLESPDYSQPVTMIIERVTLSLIQHFQNLAVIMLTLPPSPTLGMASWVPDWLTPLDDSRFVDYSGTFFPGSYSSFSVYHASKDAKHDPTQRGTVDNSLIVSGKAIGRIAKSIAASSPWDKTKNNITDMELFTDMIRVCRQWCRYISQGDRPIHLSGDHSPIRATHLALLAVNNMKQHRSWTLETFGKWFALMTDPETSPVFLARLRSMREQKQILERLEEEEEDPVSLIRTLLNDSHGQSEDAIQIHANAGVNYAFVHLDSGYIGRAHHSCQEGDSVYLFAGADMPVVVRRCGEGGTFRVVAPAFIVGVMDGELWPGESDEELELITLV</sequence>
<evidence type="ECO:0000313" key="2">
    <source>
        <dbReference type="EMBL" id="KAK8036227.1"/>
    </source>
</evidence>
<evidence type="ECO:0000259" key="1">
    <source>
        <dbReference type="Pfam" id="PF06985"/>
    </source>
</evidence>
<keyword evidence="3" id="KW-1185">Reference proteome</keyword>
<protein>
    <recommendedName>
        <fullName evidence="1">Heterokaryon incompatibility domain-containing protein</fullName>
    </recommendedName>
</protein>
<proteinExistence type="predicted"/>
<dbReference type="PANTHER" id="PTHR24148">
    <property type="entry name" value="ANKYRIN REPEAT DOMAIN-CONTAINING PROTEIN 39 HOMOLOG-RELATED"/>
    <property type="match status" value="1"/>
</dbReference>
<dbReference type="InterPro" id="IPR052895">
    <property type="entry name" value="HetReg/Transcr_Mod"/>
</dbReference>
<reference evidence="2 3" key="1">
    <citation type="submission" date="2023-01" db="EMBL/GenBank/DDBJ databases">
        <title>Analysis of 21 Apiospora genomes using comparative genomics revels a genus with tremendous synthesis potential of carbohydrate active enzymes and secondary metabolites.</title>
        <authorList>
            <person name="Sorensen T."/>
        </authorList>
    </citation>
    <scope>NUCLEOTIDE SEQUENCE [LARGE SCALE GENOMIC DNA]</scope>
    <source>
        <strain evidence="2 3">CBS 33761</strain>
    </source>
</reference>
<evidence type="ECO:0000313" key="3">
    <source>
        <dbReference type="Proteomes" id="UP001444661"/>
    </source>
</evidence>
<accession>A0ABR1SPH1</accession>
<dbReference type="InterPro" id="IPR010730">
    <property type="entry name" value="HET"/>
</dbReference>
<dbReference type="EMBL" id="JAQQWK010000008">
    <property type="protein sequence ID" value="KAK8036227.1"/>
    <property type="molecule type" value="Genomic_DNA"/>
</dbReference>
<dbReference type="Pfam" id="PF26639">
    <property type="entry name" value="Het-6_barrel"/>
    <property type="match status" value="1"/>
</dbReference>
<dbReference type="PANTHER" id="PTHR24148:SF64">
    <property type="entry name" value="HETEROKARYON INCOMPATIBILITY DOMAIN-CONTAINING PROTEIN"/>
    <property type="match status" value="1"/>
</dbReference>
<gene>
    <name evidence="2" type="ORF">PG993_008841</name>
</gene>
<feature type="domain" description="Heterokaryon incompatibility" evidence="1">
    <location>
        <begin position="60"/>
        <end position="216"/>
    </location>
</feature>
<dbReference type="Pfam" id="PF06985">
    <property type="entry name" value="HET"/>
    <property type="match status" value="1"/>
</dbReference>
<comment type="caution">
    <text evidence="2">The sequence shown here is derived from an EMBL/GenBank/DDBJ whole genome shotgun (WGS) entry which is preliminary data.</text>
</comment>
<organism evidence="2 3">
    <name type="scientific">Apiospora rasikravindrae</name>
    <dbReference type="NCBI Taxonomy" id="990691"/>
    <lineage>
        <taxon>Eukaryota</taxon>
        <taxon>Fungi</taxon>
        <taxon>Dikarya</taxon>
        <taxon>Ascomycota</taxon>
        <taxon>Pezizomycotina</taxon>
        <taxon>Sordariomycetes</taxon>
        <taxon>Xylariomycetidae</taxon>
        <taxon>Amphisphaeriales</taxon>
        <taxon>Apiosporaceae</taxon>
        <taxon>Apiospora</taxon>
    </lineage>
</organism>
<name>A0ABR1SPH1_9PEZI</name>
<dbReference type="Proteomes" id="UP001444661">
    <property type="component" value="Unassembled WGS sequence"/>
</dbReference>